<name>W7LS55_GIBM7</name>
<reference evidence="3 4" key="1">
    <citation type="journal article" date="2010" name="Nature">
        <title>Comparative genomics reveals mobile pathogenicity chromosomes in Fusarium.</title>
        <authorList>
            <person name="Ma L.J."/>
            <person name="van der Does H.C."/>
            <person name="Borkovich K.A."/>
            <person name="Coleman J.J."/>
            <person name="Daboussi M.J."/>
            <person name="Di Pietro A."/>
            <person name="Dufresne M."/>
            <person name="Freitag M."/>
            <person name="Grabherr M."/>
            <person name="Henrissat B."/>
            <person name="Houterman P.M."/>
            <person name="Kang S."/>
            <person name="Shim W.B."/>
            <person name="Woloshuk C."/>
            <person name="Xie X."/>
            <person name="Xu J.R."/>
            <person name="Antoniw J."/>
            <person name="Baker S.E."/>
            <person name="Bluhm B.H."/>
            <person name="Breakspear A."/>
            <person name="Brown D.W."/>
            <person name="Butchko R.A."/>
            <person name="Chapman S."/>
            <person name="Coulson R."/>
            <person name="Coutinho P.M."/>
            <person name="Danchin E.G."/>
            <person name="Diener A."/>
            <person name="Gale L.R."/>
            <person name="Gardiner D.M."/>
            <person name="Goff S."/>
            <person name="Hammond-Kosack K.E."/>
            <person name="Hilburn K."/>
            <person name="Hua-Van A."/>
            <person name="Jonkers W."/>
            <person name="Kazan K."/>
            <person name="Kodira C.D."/>
            <person name="Koehrsen M."/>
            <person name="Kumar L."/>
            <person name="Lee Y.H."/>
            <person name="Li L."/>
            <person name="Manners J.M."/>
            <person name="Miranda-Saavedra D."/>
            <person name="Mukherjee M."/>
            <person name="Park G."/>
            <person name="Park J."/>
            <person name="Park S.Y."/>
            <person name="Proctor R.H."/>
            <person name="Regev A."/>
            <person name="Ruiz-Roldan M.C."/>
            <person name="Sain D."/>
            <person name="Sakthikumar S."/>
            <person name="Sykes S."/>
            <person name="Schwartz D.C."/>
            <person name="Turgeon B.G."/>
            <person name="Wapinski I."/>
            <person name="Yoder O."/>
            <person name="Young S."/>
            <person name="Zeng Q."/>
            <person name="Zhou S."/>
            <person name="Galagan J."/>
            <person name="Cuomo C.A."/>
            <person name="Kistler H.C."/>
            <person name="Rep M."/>
        </authorList>
    </citation>
    <scope>NUCLEOTIDE SEQUENCE [LARGE SCALE GENOMIC DNA]</scope>
    <source>
        <strain evidence="4">M3125 / FGSC 7600</strain>
    </source>
</reference>
<gene>
    <name evidence="3" type="ORF">FVEG_01598</name>
</gene>
<dbReference type="EMBL" id="DS022243">
    <property type="protein sequence ID" value="EWG38354.1"/>
    <property type="molecule type" value="Genomic_DNA"/>
</dbReference>
<dbReference type="GeneID" id="30059876"/>
<feature type="region of interest" description="Disordered" evidence="1">
    <location>
        <begin position="40"/>
        <end position="87"/>
    </location>
</feature>
<accession>W7LS55</accession>
<dbReference type="eggNOG" id="ENOG502SZ51">
    <property type="taxonomic scope" value="Eukaryota"/>
</dbReference>
<feature type="signal peptide" evidence="2">
    <location>
        <begin position="1"/>
        <end position="17"/>
    </location>
</feature>
<dbReference type="OrthoDB" id="3440400at2759"/>
<feature type="compositionally biased region" description="Low complexity" evidence="1">
    <location>
        <begin position="55"/>
        <end position="68"/>
    </location>
</feature>
<keyword evidence="2" id="KW-0732">Signal</keyword>
<sequence length="141" mass="15418">MKFSIASTLLLANGIAAMPWSSLSTKQPNGEEITLRIQVSQPSSNHAFSPNHKVSSTSTTTRSASRSAGPRSQHALRAGTPRNLETETTLAGPAARRLVMMISEYRISQRPRILGRKCEVNTRRTLSQYSINGHSLQSTII</sequence>
<dbReference type="VEuPathDB" id="FungiDB:FVEG_01598"/>
<dbReference type="EMBL" id="CM000583">
    <property type="protein sequence ID" value="EWG38354.1"/>
    <property type="molecule type" value="Genomic_DNA"/>
</dbReference>
<evidence type="ECO:0000313" key="3">
    <source>
        <dbReference type="EMBL" id="EWG38354.1"/>
    </source>
</evidence>
<evidence type="ECO:0000256" key="2">
    <source>
        <dbReference type="SAM" id="SignalP"/>
    </source>
</evidence>
<proteinExistence type="predicted"/>
<protein>
    <submittedName>
        <fullName evidence="3">Uncharacterized protein</fullName>
    </submittedName>
</protein>
<dbReference type="RefSeq" id="XP_018744545.1">
    <property type="nucleotide sequence ID" value="XM_018888599.1"/>
</dbReference>
<evidence type="ECO:0000313" key="4">
    <source>
        <dbReference type="Proteomes" id="UP000009096"/>
    </source>
</evidence>
<evidence type="ECO:0000256" key="1">
    <source>
        <dbReference type="SAM" id="MobiDB-lite"/>
    </source>
</evidence>
<organism evidence="3 4">
    <name type="scientific">Gibberella moniliformis (strain M3125 / FGSC 7600)</name>
    <name type="common">Maize ear and stalk rot fungus</name>
    <name type="synonym">Fusarium verticillioides</name>
    <dbReference type="NCBI Taxonomy" id="334819"/>
    <lineage>
        <taxon>Eukaryota</taxon>
        <taxon>Fungi</taxon>
        <taxon>Dikarya</taxon>
        <taxon>Ascomycota</taxon>
        <taxon>Pezizomycotina</taxon>
        <taxon>Sordariomycetes</taxon>
        <taxon>Hypocreomycetidae</taxon>
        <taxon>Hypocreales</taxon>
        <taxon>Nectriaceae</taxon>
        <taxon>Fusarium</taxon>
        <taxon>Fusarium fujikuroi species complex</taxon>
    </lineage>
</organism>
<keyword evidence="4" id="KW-1185">Reference proteome</keyword>
<dbReference type="Proteomes" id="UP000009096">
    <property type="component" value="Chromosome 6"/>
</dbReference>
<feature type="chain" id="PRO_5004895762" evidence="2">
    <location>
        <begin position="18"/>
        <end position="141"/>
    </location>
</feature>
<feature type="compositionally biased region" description="Polar residues" evidence="1">
    <location>
        <begin position="40"/>
        <end position="54"/>
    </location>
</feature>
<dbReference type="KEGG" id="fvr:FVEG_01598"/>
<dbReference type="AlphaFoldDB" id="W7LS55"/>